<evidence type="ECO:0000313" key="2">
    <source>
        <dbReference type="EMBL" id="NED97304.1"/>
    </source>
</evidence>
<name>A0A6N9YQQ7_9ACTN</name>
<dbReference type="PANTHER" id="PTHR47505:SF1">
    <property type="entry name" value="DNA UTILIZATION PROTEIN YHGH"/>
    <property type="match status" value="1"/>
</dbReference>
<evidence type="ECO:0000313" key="3">
    <source>
        <dbReference type="Proteomes" id="UP000469185"/>
    </source>
</evidence>
<comment type="caution">
    <text evidence="2">The sequence shown here is derived from an EMBL/GenBank/DDBJ whole genome shotgun (WGS) entry which is preliminary data.</text>
</comment>
<dbReference type="CDD" id="cd06223">
    <property type="entry name" value="PRTases_typeI"/>
    <property type="match status" value="1"/>
</dbReference>
<gene>
    <name evidence="2" type="ORF">G1H11_18560</name>
</gene>
<dbReference type="PANTHER" id="PTHR47505">
    <property type="entry name" value="DNA UTILIZATION PROTEIN YHGH"/>
    <property type="match status" value="1"/>
</dbReference>
<dbReference type="InterPro" id="IPR000836">
    <property type="entry name" value="PRTase_dom"/>
</dbReference>
<dbReference type="AlphaFoldDB" id="A0A6N9YQQ7"/>
<keyword evidence="3" id="KW-1185">Reference proteome</keyword>
<dbReference type="SUPFAM" id="SSF53271">
    <property type="entry name" value="PRTase-like"/>
    <property type="match status" value="1"/>
</dbReference>
<dbReference type="EMBL" id="JAAGOB010000010">
    <property type="protein sequence ID" value="NED97304.1"/>
    <property type="molecule type" value="Genomic_DNA"/>
</dbReference>
<proteinExistence type="inferred from homology"/>
<accession>A0A6N9YQQ7</accession>
<dbReference type="RefSeq" id="WP_163820078.1">
    <property type="nucleotide sequence ID" value="NZ_JAAGOB010000010.1"/>
</dbReference>
<protein>
    <submittedName>
        <fullName evidence="2">ComF family protein</fullName>
    </submittedName>
</protein>
<dbReference type="InterPro" id="IPR051910">
    <property type="entry name" value="ComF/GntX_DNA_util-trans"/>
</dbReference>
<evidence type="ECO:0000256" key="1">
    <source>
        <dbReference type="ARBA" id="ARBA00008007"/>
    </source>
</evidence>
<reference evidence="2 3" key="1">
    <citation type="submission" date="2020-02" db="EMBL/GenBank/DDBJ databases">
        <authorList>
            <person name="Li X.-J."/>
            <person name="Feng X.-M."/>
        </authorList>
    </citation>
    <scope>NUCLEOTIDE SEQUENCE [LARGE SCALE GENOMIC DNA]</scope>
    <source>
        <strain evidence="2 3">CGMCC 4.7225</strain>
    </source>
</reference>
<comment type="similarity">
    <text evidence="1">Belongs to the ComF/GntX family.</text>
</comment>
<dbReference type="InterPro" id="IPR029057">
    <property type="entry name" value="PRTase-like"/>
</dbReference>
<sequence>MTMRLRDRLAGVVADGGDLVFGRVCAGCGEYPGLLCDSCTDELVGPPALRELIGDGGVPVAGAASYAGVVGGIVVEHKERGRLGLSRPLGDALAVAVTAATEAGCTGCAGRQLALVPVPSRRSTVRGRGHDPVLRTARRAASVLRRAGQEATVIPALRHARKVADQAGLGRVARDANVRGSMVVRRSADRLLAPRCPVLVDDVMTSGATLRECVRAFETAGLTPCAAAVIAIAT</sequence>
<organism evidence="2 3">
    <name type="scientific">Phytoactinopolyspora alkaliphila</name>
    <dbReference type="NCBI Taxonomy" id="1783498"/>
    <lineage>
        <taxon>Bacteria</taxon>
        <taxon>Bacillati</taxon>
        <taxon>Actinomycetota</taxon>
        <taxon>Actinomycetes</taxon>
        <taxon>Jiangellales</taxon>
        <taxon>Jiangellaceae</taxon>
        <taxon>Phytoactinopolyspora</taxon>
    </lineage>
</organism>
<dbReference type="Gene3D" id="3.40.50.2020">
    <property type="match status" value="1"/>
</dbReference>
<dbReference type="Proteomes" id="UP000469185">
    <property type="component" value="Unassembled WGS sequence"/>
</dbReference>